<dbReference type="InterPro" id="IPR036397">
    <property type="entry name" value="RNaseH_sf"/>
</dbReference>
<dbReference type="Proteomes" id="UP001148838">
    <property type="component" value="Unassembled WGS sequence"/>
</dbReference>
<organism evidence="1 2">
    <name type="scientific">Periplaneta americana</name>
    <name type="common">American cockroach</name>
    <name type="synonym">Blatta americana</name>
    <dbReference type="NCBI Taxonomy" id="6978"/>
    <lineage>
        <taxon>Eukaryota</taxon>
        <taxon>Metazoa</taxon>
        <taxon>Ecdysozoa</taxon>
        <taxon>Arthropoda</taxon>
        <taxon>Hexapoda</taxon>
        <taxon>Insecta</taxon>
        <taxon>Pterygota</taxon>
        <taxon>Neoptera</taxon>
        <taxon>Polyneoptera</taxon>
        <taxon>Dictyoptera</taxon>
        <taxon>Blattodea</taxon>
        <taxon>Blattoidea</taxon>
        <taxon>Blattidae</taxon>
        <taxon>Blattinae</taxon>
        <taxon>Periplaneta</taxon>
    </lineage>
</organism>
<dbReference type="Gene3D" id="3.30.420.10">
    <property type="entry name" value="Ribonuclease H-like superfamily/Ribonuclease H"/>
    <property type="match status" value="1"/>
</dbReference>
<comment type="caution">
    <text evidence="1">The sequence shown here is derived from an EMBL/GenBank/DDBJ whole genome shotgun (WGS) entry which is preliminary data.</text>
</comment>
<evidence type="ECO:0000313" key="2">
    <source>
        <dbReference type="Proteomes" id="UP001148838"/>
    </source>
</evidence>
<accession>A0ABQ8T8E6</accession>
<protein>
    <recommendedName>
        <fullName evidence="3">Tc1-like transposase DDE domain-containing protein</fullName>
    </recommendedName>
</protein>
<evidence type="ECO:0008006" key="3">
    <source>
        <dbReference type="Google" id="ProtNLM"/>
    </source>
</evidence>
<reference evidence="1 2" key="1">
    <citation type="journal article" date="2022" name="Allergy">
        <title>Genome assembly and annotation of Periplaneta americana reveal a comprehensive cockroach allergen profile.</title>
        <authorList>
            <person name="Wang L."/>
            <person name="Xiong Q."/>
            <person name="Saelim N."/>
            <person name="Wang L."/>
            <person name="Nong W."/>
            <person name="Wan A.T."/>
            <person name="Shi M."/>
            <person name="Liu X."/>
            <person name="Cao Q."/>
            <person name="Hui J.H.L."/>
            <person name="Sookrung N."/>
            <person name="Leung T.F."/>
            <person name="Tungtrongchitr A."/>
            <person name="Tsui S.K.W."/>
        </authorList>
    </citation>
    <scope>NUCLEOTIDE SEQUENCE [LARGE SCALE GENOMIC DNA]</scope>
    <source>
        <strain evidence="1">PWHHKU_190912</strain>
    </source>
</reference>
<gene>
    <name evidence="1" type="ORF">ANN_04377</name>
</gene>
<keyword evidence="2" id="KW-1185">Reference proteome</keyword>
<sequence>MKDIVIVLDNALAPSHCEEVMTEVQFTGFQICHLAPYSCRLSPIEAIWSAVKTDIKQHLRENYNMLMRGDPAGILTQKEFRLHFLENTANVAIKVFTTQICLHSANHVHKHYPGAMQLDDMPFGS</sequence>
<evidence type="ECO:0000313" key="1">
    <source>
        <dbReference type="EMBL" id="KAJ4442784.1"/>
    </source>
</evidence>
<name>A0ABQ8T8E6_PERAM</name>
<dbReference type="EMBL" id="JAJSOF020000013">
    <property type="protein sequence ID" value="KAJ4442784.1"/>
    <property type="molecule type" value="Genomic_DNA"/>
</dbReference>
<proteinExistence type="predicted"/>